<dbReference type="EMBL" id="JAWNGG020000086">
    <property type="protein sequence ID" value="KAK9302972.1"/>
    <property type="molecule type" value="Genomic_DNA"/>
</dbReference>
<evidence type="ECO:0000313" key="2">
    <source>
        <dbReference type="EMBL" id="KAK9302972.1"/>
    </source>
</evidence>
<organism evidence="2 3">
    <name type="scientific">Tetragonisca angustula</name>
    <dbReference type="NCBI Taxonomy" id="166442"/>
    <lineage>
        <taxon>Eukaryota</taxon>
        <taxon>Metazoa</taxon>
        <taxon>Ecdysozoa</taxon>
        <taxon>Arthropoda</taxon>
        <taxon>Hexapoda</taxon>
        <taxon>Insecta</taxon>
        <taxon>Pterygota</taxon>
        <taxon>Neoptera</taxon>
        <taxon>Endopterygota</taxon>
        <taxon>Hymenoptera</taxon>
        <taxon>Apocrita</taxon>
        <taxon>Aculeata</taxon>
        <taxon>Apoidea</taxon>
        <taxon>Anthophila</taxon>
        <taxon>Apidae</taxon>
        <taxon>Tetragonisca</taxon>
    </lineage>
</organism>
<feature type="region of interest" description="Disordered" evidence="1">
    <location>
        <begin position="35"/>
        <end position="63"/>
    </location>
</feature>
<reference evidence="2 3" key="1">
    <citation type="submission" date="2024-05" db="EMBL/GenBank/DDBJ databases">
        <title>The nuclear and mitochondrial genome assemblies of Tetragonisca angustula (Apidae: Meliponini), a tiny yet remarkable pollinator in the Neotropics.</title>
        <authorList>
            <person name="Ferrari R."/>
            <person name="Ricardo P.C."/>
            <person name="Dias F.C."/>
            <person name="Araujo N.S."/>
            <person name="Soares D.O."/>
            <person name="Zhou Q.-S."/>
            <person name="Zhu C.-D."/>
            <person name="Coutinho L."/>
            <person name="Airas M.C."/>
            <person name="Batista T.M."/>
        </authorList>
    </citation>
    <scope>NUCLEOTIDE SEQUENCE [LARGE SCALE GENOMIC DNA]</scope>
    <source>
        <strain evidence="2">ASF017062</strain>
        <tissue evidence="2">Abdomen</tissue>
    </source>
</reference>
<proteinExistence type="predicted"/>
<evidence type="ECO:0000313" key="3">
    <source>
        <dbReference type="Proteomes" id="UP001432146"/>
    </source>
</evidence>
<evidence type="ECO:0000256" key="1">
    <source>
        <dbReference type="SAM" id="MobiDB-lite"/>
    </source>
</evidence>
<sequence>MRPGDAVSVIMIICDDLGEEKSVLVSTQGTEWPKQRRYVNNSSRKEGETSSLDDLGGEPAGKTAGRGSVWMYAGTNSVSSRGRRTAGNKRISLVSNVRQFASEKKIPSVSFYLPGYYRCNYHAASGGHCHNGRPEFPYDYRTENLSLANQLFVSFLPVTDNDYSSQQQHRKFC</sequence>
<keyword evidence="3" id="KW-1185">Reference proteome</keyword>
<accession>A0AAW0ZZF2</accession>
<dbReference type="AlphaFoldDB" id="A0AAW0ZZF2"/>
<gene>
    <name evidence="2" type="ORF">QLX08_005229</name>
</gene>
<dbReference type="Proteomes" id="UP001432146">
    <property type="component" value="Unassembled WGS sequence"/>
</dbReference>
<comment type="caution">
    <text evidence="2">The sequence shown here is derived from an EMBL/GenBank/DDBJ whole genome shotgun (WGS) entry which is preliminary data.</text>
</comment>
<name>A0AAW0ZZF2_9HYME</name>
<protein>
    <submittedName>
        <fullName evidence="2">Uncharacterized protein</fullName>
    </submittedName>
</protein>